<dbReference type="VEuPathDB" id="VectorBase:GAUT013437"/>
<name>A0A1A9US06_GLOAU</name>
<feature type="region of interest" description="Disordered" evidence="1">
    <location>
        <begin position="1"/>
        <end position="45"/>
    </location>
</feature>
<evidence type="ECO:0000256" key="1">
    <source>
        <dbReference type="SAM" id="MobiDB-lite"/>
    </source>
</evidence>
<proteinExistence type="predicted"/>
<dbReference type="AlphaFoldDB" id="A0A1A9US06"/>
<accession>A0A1A9US06</accession>
<organism evidence="2 3">
    <name type="scientific">Glossina austeni</name>
    <name type="common">Savannah tsetse fly</name>
    <dbReference type="NCBI Taxonomy" id="7395"/>
    <lineage>
        <taxon>Eukaryota</taxon>
        <taxon>Metazoa</taxon>
        <taxon>Ecdysozoa</taxon>
        <taxon>Arthropoda</taxon>
        <taxon>Hexapoda</taxon>
        <taxon>Insecta</taxon>
        <taxon>Pterygota</taxon>
        <taxon>Neoptera</taxon>
        <taxon>Endopterygota</taxon>
        <taxon>Diptera</taxon>
        <taxon>Brachycera</taxon>
        <taxon>Muscomorpha</taxon>
        <taxon>Hippoboscoidea</taxon>
        <taxon>Glossinidae</taxon>
        <taxon>Glossina</taxon>
    </lineage>
</organism>
<evidence type="ECO:0000313" key="2">
    <source>
        <dbReference type="EnsemblMetazoa" id="GAUT013437-PA"/>
    </source>
</evidence>
<keyword evidence="3" id="KW-1185">Reference proteome</keyword>
<reference evidence="2" key="1">
    <citation type="submission" date="2020-05" db="UniProtKB">
        <authorList>
            <consortium name="EnsemblMetazoa"/>
        </authorList>
    </citation>
    <scope>IDENTIFICATION</scope>
    <source>
        <strain evidence="2">TTRI</strain>
    </source>
</reference>
<dbReference type="Proteomes" id="UP000078200">
    <property type="component" value="Unassembled WGS sequence"/>
</dbReference>
<feature type="compositionally biased region" description="Acidic residues" evidence="1">
    <location>
        <begin position="7"/>
        <end position="45"/>
    </location>
</feature>
<sequence>MDKIGLVDDDNDDSHDENDDDNNDDNNDDDDDDDDNGDDNGDDSDALQLWQSINYTLRNSLISLLELIDIEWEKDDIIYPEKTSSPTRLTYSLVALADCREWLGHSYNAIKRYNPPPPKITFRPDT</sequence>
<dbReference type="EnsemblMetazoa" id="GAUT013437-RA">
    <property type="protein sequence ID" value="GAUT013437-PA"/>
    <property type="gene ID" value="GAUT013437"/>
</dbReference>
<protein>
    <submittedName>
        <fullName evidence="2">Uncharacterized protein</fullName>
    </submittedName>
</protein>
<evidence type="ECO:0000313" key="3">
    <source>
        <dbReference type="Proteomes" id="UP000078200"/>
    </source>
</evidence>